<dbReference type="Proteomes" id="UP000254919">
    <property type="component" value="Unassembled WGS sequence"/>
</dbReference>
<dbReference type="GO" id="GO:0031460">
    <property type="term" value="P:glycine betaine transport"/>
    <property type="evidence" value="ECO:0007669"/>
    <property type="project" value="InterPro"/>
</dbReference>
<evidence type="ECO:0000256" key="5">
    <source>
        <dbReference type="ARBA" id="ARBA00051811"/>
    </source>
</evidence>
<dbReference type="GO" id="GO:0006970">
    <property type="term" value="P:response to osmotic stress"/>
    <property type="evidence" value="ECO:0007669"/>
    <property type="project" value="UniProtKB-ARBA"/>
</dbReference>
<name>A0A379MVV5_9PROT</name>
<dbReference type="PROSITE" id="PS00211">
    <property type="entry name" value="ABC_TRANSPORTER_1"/>
    <property type="match status" value="1"/>
</dbReference>
<dbReference type="SUPFAM" id="SSF54631">
    <property type="entry name" value="CBS-domain pair"/>
    <property type="match status" value="1"/>
</dbReference>
<comment type="subcellular location">
    <subcellularLocation>
        <location evidence="7">Cell inner membrane</location>
        <topology evidence="7">Peripheral membrane protein</topology>
    </subcellularLocation>
</comment>
<evidence type="ECO:0000256" key="1">
    <source>
        <dbReference type="ARBA" id="ARBA00005417"/>
    </source>
</evidence>
<keyword evidence="3 7" id="KW-0547">Nucleotide-binding</keyword>
<dbReference type="GO" id="GO:0005886">
    <property type="term" value="C:plasma membrane"/>
    <property type="evidence" value="ECO:0007669"/>
    <property type="project" value="UniProtKB-SubCell"/>
</dbReference>
<dbReference type="InterPro" id="IPR003439">
    <property type="entry name" value="ABC_transporter-like_ATP-bd"/>
</dbReference>
<organism evidence="9 10">
    <name type="scientific">Roseomonas mucosa</name>
    <dbReference type="NCBI Taxonomy" id="207340"/>
    <lineage>
        <taxon>Bacteria</taxon>
        <taxon>Pseudomonadati</taxon>
        <taxon>Pseudomonadota</taxon>
        <taxon>Alphaproteobacteria</taxon>
        <taxon>Acetobacterales</taxon>
        <taxon>Roseomonadaceae</taxon>
        <taxon>Roseomonas</taxon>
    </lineage>
</organism>
<comment type="subunit">
    <text evidence="6">The complex is probably composed of two ATP-binding proteins (TmoW), two transmembrane proteins (TmoV) and a solute-binding protein (TmoX).</text>
</comment>
<dbReference type="PANTHER" id="PTHR43869:SF1">
    <property type="entry name" value="GLYCINE BETAINE_PROLINE BETAINE TRANSPORT SYSTEM ATP-BINDING PROTEIN PROV"/>
    <property type="match status" value="1"/>
</dbReference>
<dbReference type="SUPFAM" id="SSF52540">
    <property type="entry name" value="P-loop containing nucleoside triphosphate hydrolases"/>
    <property type="match status" value="1"/>
</dbReference>
<dbReference type="InterPro" id="IPR027417">
    <property type="entry name" value="P-loop_NTPase"/>
</dbReference>
<dbReference type="GO" id="GO:0006865">
    <property type="term" value="P:amino acid transport"/>
    <property type="evidence" value="ECO:0007669"/>
    <property type="project" value="UniProtKB-UniRule"/>
</dbReference>
<dbReference type="AlphaFoldDB" id="A0A379MVV5"/>
<dbReference type="EC" id="7.6.2.9" evidence="7"/>
<keyword evidence="7" id="KW-0997">Cell inner membrane</keyword>
<feature type="domain" description="ABC transporter" evidence="8">
    <location>
        <begin position="50"/>
        <end position="310"/>
    </location>
</feature>
<keyword evidence="2 7" id="KW-0813">Transport</keyword>
<comment type="subunit">
    <text evidence="7">The complex is probably composed of two ATP-binding proteins, two transmembrane proteins and a solute-binding protein.</text>
</comment>
<dbReference type="PANTHER" id="PTHR43869">
    <property type="entry name" value="GLYCINE BETAINE/PROLINE BETAINE TRANSPORT SYSTEM ATP-BINDING PROTEIN PROV"/>
    <property type="match status" value="1"/>
</dbReference>
<accession>A0A379MVV5</accession>
<dbReference type="InterPro" id="IPR051921">
    <property type="entry name" value="ABC_osmolyte_uptake_ATP-bind"/>
</dbReference>
<dbReference type="GO" id="GO:0015418">
    <property type="term" value="F:ABC-type quaternary ammonium compound transporting activity"/>
    <property type="evidence" value="ECO:0007669"/>
    <property type="project" value="UniProtKB-EC"/>
</dbReference>
<dbReference type="Gene3D" id="3.10.580.10">
    <property type="entry name" value="CBS-domain"/>
    <property type="match status" value="1"/>
</dbReference>
<dbReference type="InterPro" id="IPR005892">
    <property type="entry name" value="Gly-betaine_transp_ATP-bd"/>
</dbReference>
<evidence type="ECO:0000259" key="8">
    <source>
        <dbReference type="PROSITE" id="PS50893"/>
    </source>
</evidence>
<dbReference type="GO" id="GO:0016887">
    <property type="term" value="F:ATP hydrolysis activity"/>
    <property type="evidence" value="ECO:0007669"/>
    <property type="project" value="UniProtKB-UniRule"/>
</dbReference>
<dbReference type="EMBL" id="UGVN01000001">
    <property type="protein sequence ID" value="SUE38536.1"/>
    <property type="molecule type" value="Genomic_DNA"/>
</dbReference>
<dbReference type="Gene3D" id="3.40.50.300">
    <property type="entry name" value="P-loop containing nucleotide triphosphate hydrolases"/>
    <property type="match status" value="1"/>
</dbReference>
<keyword evidence="7" id="KW-0472">Membrane</keyword>
<comment type="catalytic activity">
    <reaction evidence="5">
        <text>a quaternary ammonium(out) + ATP + H2O = a quaternary ammonium(in) + ADP + phosphate + H(+)</text>
        <dbReference type="Rhea" id="RHEA:11036"/>
        <dbReference type="ChEBI" id="CHEBI:15377"/>
        <dbReference type="ChEBI" id="CHEBI:15378"/>
        <dbReference type="ChEBI" id="CHEBI:30616"/>
        <dbReference type="ChEBI" id="CHEBI:35267"/>
        <dbReference type="ChEBI" id="CHEBI:43474"/>
        <dbReference type="ChEBI" id="CHEBI:456216"/>
        <dbReference type="EC" id="7.6.2.9"/>
    </reaction>
    <physiologicalReaction direction="left-to-right" evidence="5">
        <dbReference type="Rhea" id="RHEA:11037"/>
    </physiologicalReaction>
</comment>
<protein>
    <recommendedName>
        <fullName evidence="7">Quaternary amine transport ATP-binding protein</fullName>
        <ecNumber evidence="7">7.6.2.9</ecNumber>
    </recommendedName>
</protein>
<reference evidence="9 10" key="1">
    <citation type="submission" date="2018-06" db="EMBL/GenBank/DDBJ databases">
        <authorList>
            <consortium name="Pathogen Informatics"/>
            <person name="Doyle S."/>
        </authorList>
    </citation>
    <scope>NUCLEOTIDE SEQUENCE [LARGE SCALE GENOMIC DNA]</scope>
    <source>
        <strain evidence="9 10">NCTC13291</strain>
    </source>
</reference>
<dbReference type="InterPro" id="IPR046342">
    <property type="entry name" value="CBS_dom_sf"/>
</dbReference>
<keyword evidence="4 7" id="KW-0067">ATP-binding</keyword>
<evidence type="ECO:0000256" key="2">
    <source>
        <dbReference type="ARBA" id="ARBA00022448"/>
    </source>
</evidence>
<dbReference type="CDD" id="cd09831">
    <property type="entry name" value="CBS_pair_ABC_Gly_Pro_assoc"/>
    <property type="match status" value="1"/>
</dbReference>
<evidence type="ECO:0000313" key="10">
    <source>
        <dbReference type="Proteomes" id="UP000254919"/>
    </source>
</evidence>
<evidence type="ECO:0000256" key="7">
    <source>
        <dbReference type="RuleBase" id="RU369116"/>
    </source>
</evidence>
<dbReference type="NCBIfam" id="TIGR01186">
    <property type="entry name" value="proV"/>
    <property type="match status" value="1"/>
</dbReference>
<dbReference type="Pfam" id="PF00005">
    <property type="entry name" value="ABC_tran"/>
    <property type="match status" value="1"/>
</dbReference>
<comment type="similarity">
    <text evidence="1 7">Belongs to the ABC transporter superfamily.</text>
</comment>
<dbReference type="PROSITE" id="PS50893">
    <property type="entry name" value="ABC_TRANSPORTER_2"/>
    <property type="match status" value="1"/>
</dbReference>
<keyword evidence="7" id="KW-1003">Cell membrane</keyword>
<evidence type="ECO:0000256" key="6">
    <source>
        <dbReference type="ARBA" id="ARBA00061968"/>
    </source>
</evidence>
<proteinExistence type="inferred from homology"/>
<dbReference type="CDD" id="cd03294">
    <property type="entry name" value="ABC_Pro_Gly_Betaine"/>
    <property type="match status" value="1"/>
</dbReference>
<dbReference type="NCBIfam" id="NF007480">
    <property type="entry name" value="PRK10070.1"/>
    <property type="match status" value="1"/>
</dbReference>
<sequence length="442" mass="48241">MEVSAIPGRMANWERHMDTATTATSPGMSATGSPLAMTTADTATEPQVKIALRDVYKVFGDHPDRAMEMVRQGKGKDEIHAETGCTLGVNGANFDIMAGEIFVIMGLSGSGKSTLLRLLNRLIEPTSGAILVEGQDITRMSKRELTELRRRDMSMVFQSFALLPNRTVLDNAAFGLEVAGVAEAERHAKAMAALEGVGLAAYAPSRPDQLSGGMKQRVGLARALASEPTVLLMDEAFSALDPLIRTEMQDELLRLQSEHSRTIIFVSHDLDEAMRIGDRIAIMQHGNVVQVGTPDEIVTNPANDYVRSFFRNVDVSQVFRAGDVARDAQVVLIERKGLAVPAALERMRRHDRDVAIVVGRDRRYHGMVSAESLARAARSGEADPYHRAFLSEIEPIDADQTLSDVLGRVAQSPWPVPVIDAQRRYIGSISKSALLMTLDRAA</sequence>
<dbReference type="SMART" id="SM00382">
    <property type="entry name" value="AAA"/>
    <property type="match status" value="1"/>
</dbReference>
<evidence type="ECO:0000256" key="3">
    <source>
        <dbReference type="ARBA" id="ARBA00022741"/>
    </source>
</evidence>
<evidence type="ECO:0000256" key="4">
    <source>
        <dbReference type="ARBA" id="ARBA00022840"/>
    </source>
</evidence>
<gene>
    <name evidence="9" type="primary">proV</name>
    <name evidence="9" type="ORF">NCTC13291_00704</name>
</gene>
<dbReference type="FunFam" id="3.40.50.300:FF:000201">
    <property type="entry name" value="Glycine betaine/L-proline ABC transporter ATP-binding protein"/>
    <property type="match status" value="1"/>
</dbReference>
<dbReference type="InterPro" id="IPR003593">
    <property type="entry name" value="AAA+_ATPase"/>
</dbReference>
<dbReference type="InterPro" id="IPR017871">
    <property type="entry name" value="ABC_transporter-like_CS"/>
</dbReference>
<evidence type="ECO:0000313" key="9">
    <source>
        <dbReference type="EMBL" id="SUE38536.1"/>
    </source>
</evidence>
<dbReference type="GO" id="GO:0005524">
    <property type="term" value="F:ATP binding"/>
    <property type="evidence" value="ECO:0007669"/>
    <property type="project" value="UniProtKB-UniRule"/>
</dbReference>